<protein>
    <submittedName>
        <fullName evidence="1">Uncharacterized protein</fullName>
    </submittedName>
</protein>
<comment type="caution">
    <text evidence="1">The sequence shown here is derived from an EMBL/GenBank/DDBJ whole genome shotgun (WGS) entry which is preliminary data.</text>
</comment>
<gene>
    <name evidence="1" type="ORF">KI387_001018</name>
</gene>
<organism evidence="1 2">
    <name type="scientific">Taxus chinensis</name>
    <name type="common">Chinese yew</name>
    <name type="synonym">Taxus wallichiana var. chinensis</name>
    <dbReference type="NCBI Taxonomy" id="29808"/>
    <lineage>
        <taxon>Eukaryota</taxon>
        <taxon>Viridiplantae</taxon>
        <taxon>Streptophyta</taxon>
        <taxon>Embryophyta</taxon>
        <taxon>Tracheophyta</taxon>
        <taxon>Spermatophyta</taxon>
        <taxon>Pinopsida</taxon>
        <taxon>Pinidae</taxon>
        <taxon>Conifers II</taxon>
        <taxon>Cupressales</taxon>
        <taxon>Taxaceae</taxon>
        <taxon>Taxus</taxon>
    </lineage>
</organism>
<dbReference type="Proteomes" id="UP000824469">
    <property type="component" value="Unassembled WGS sequence"/>
</dbReference>
<proteinExistence type="predicted"/>
<sequence length="56" mass="6806">IVHRWSQVQWPKSCSPWDRYNLVPIRHDKRSTSSPCVDLVNNSNRRIMLKTIRIWM</sequence>
<feature type="non-terminal residue" evidence="1">
    <location>
        <position position="1"/>
    </location>
</feature>
<accession>A0AA38LNM7</accession>
<evidence type="ECO:0000313" key="2">
    <source>
        <dbReference type="Proteomes" id="UP000824469"/>
    </source>
</evidence>
<reference evidence="1 2" key="1">
    <citation type="journal article" date="2021" name="Nat. Plants">
        <title>The Taxus genome provides insights into paclitaxel biosynthesis.</title>
        <authorList>
            <person name="Xiong X."/>
            <person name="Gou J."/>
            <person name="Liao Q."/>
            <person name="Li Y."/>
            <person name="Zhou Q."/>
            <person name="Bi G."/>
            <person name="Li C."/>
            <person name="Du R."/>
            <person name="Wang X."/>
            <person name="Sun T."/>
            <person name="Guo L."/>
            <person name="Liang H."/>
            <person name="Lu P."/>
            <person name="Wu Y."/>
            <person name="Zhang Z."/>
            <person name="Ro D.K."/>
            <person name="Shang Y."/>
            <person name="Huang S."/>
            <person name="Yan J."/>
        </authorList>
    </citation>
    <scope>NUCLEOTIDE SEQUENCE [LARGE SCALE GENOMIC DNA]</scope>
    <source>
        <strain evidence="1">Ta-2019</strain>
    </source>
</reference>
<keyword evidence="2" id="KW-1185">Reference proteome</keyword>
<feature type="non-terminal residue" evidence="1">
    <location>
        <position position="56"/>
    </location>
</feature>
<dbReference type="AlphaFoldDB" id="A0AA38LNM7"/>
<name>A0AA38LNM7_TAXCH</name>
<evidence type="ECO:0000313" key="1">
    <source>
        <dbReference type="EMBL" id="KAH9328910.1"/>
    </source>
</evidence>
<dbReference type="EMBL" id="JAHRHJ020000001">
    <property type="protein sequence ID" value="KAH9328910.1"/>
    <property type="molecule type" value="Genomic_DNA"/>
</dbReference>